<evidence type="ECO:0000256" key="3">
    <source>
        <dbReference type="PIRSR" id="PIRSR016184-1"/>
    </source>
</evidence>
<dbReference type="PANTHER" id="PTHR13774">
    <property type="entry name" value="PHENAZINE BIOSYNTHESIS PROTEIN"/>
    <property type="match status" value="1"/>
</dbReference>
<dbReference type="SUPFAM" id="SSF54506">
    <property type="entry name" value="Diaminopimelate epimerase-like"/>
    <property type="match status" value="1"/>
</dbReference>
<dbReference type="InterPro" id="IPR003719">
    <property type="entry name" value="Phenazine_PhzF-like"/>
</dbReference>
<accession>A0AAE1JQJ4</accession>
<dbReference type="Gene3D" id="3.10.310.10">
    <property type="entry name" value="Diaminopimelate Epimerase, Chain A, domain 1"/>
    <property type="match status" value="2"/>
</dbReference>
<dbReference type="PIRSF" id="PIRSF016184">
    <property type="entry name" value="PhzC_PhzF"/>
    <property type="match status" value="1"/>
</dbReference>
<dbReference type="EMBL" id="JAWXYG010000005">
    <property type="protein sequence ID" value="KAK4273136.1"/>
    <property type="molecule type" value="Genomic_DNA"/>
</dbReference>
<protein>
    <submittedName>
        <fullName evidence="4">Uncharacterized protein</fullName>
    </submittedName>
</protein>
<dbReference type="Pfam" id="PF02567">
    <property type="entry name" value="PhzC-PhzF"/>
    <property type="match status" value="1"/>
</dbReference>
<feature type="active site" evidence="3">
    <location>
        <position position="49"/>
    </location>
</feature>
<comment type="similarity">
    <text evidence="1">Belongs to the PhzF family.</text>
</comment>
<keyword evidence="5" id="KW-1185">Reference proteome</keyword>
<name>A0AAE1JQJ4_9FABA</name>
<dbReference type="AlphaFoldDB" id="A0AAE1JQJ4"/>
<proteinExistence type="inferred from homology"/>
<evidence type="ECO:0000256" key="1">
    <source>
        <dbReference type="ARBA" id="ARBA00008270"/>
    </source>
</evidence>
<comment type="caution">
    <text evidence="4">The sequence shown here is derived from an EMBL/GenBank/DDBJ whole genome shotgun (WGS) entry which is preliminary data.</text>
</comment>
<dbReference type="Proteomes" id="UP001293593">
    <property type="component" value="Unassembled WGS sequence"/>
</dbReference>
<sequence>MANKPVKYSVVDAFADLPFSGNPAAVCLLEEERDDKWLQVVAAEFNLSETCYLTPIAESEGPANLINASSNPRFRLRWFTPVCEVKLCGHATLAAAHTLFSSGSVASNTVEFVTLSGVLTAKKIPDISIAGASGLENVENLDRYSIELDFPADPPSEFHSSETSQISAALEGASIVEIKRSSIGDYLLVEVSSGESVIEFKPQFDAIEKCPGDGIIVTAVAPSDSGFDFFSRYFCPKAGINEDPVTGSAHCALASYWSKKLGKCDFNAYQASRRGGVLNIHLDKQKQRVLLRGRGITMMEGSILV</sequence>
<reference evidence="4" key="1">
    <citation type="submission" date="2023-10" db="EMBL/GenBank/DDBJ databases">
        <title>Chromosome-level genome of the transformable northern wattle, Acacia crassicarpa.</title>
        <authorList>
            <person name="Massaro I."/>
            <person name="Sinha N.R."/>
            <person name="Poethig S."/>
            <person name="Leichty A.R."/>
        </authorList>
    </citation>
    <scope>NUCLEOTIDE SEQUENCE</scope>
    <source>
        <strain evidence="4">Acra3RX</strain>
        <tissue evidence="4">Leaf</tissue>
    </source>
</reference>
<evidence type="ECO:0000313" key="4">
    <source>
        <dbReference type="EMBL" id="KAK4273136.1"/>
    </source>
</evidence>
<dbReference type="PANTHER" id="PTHR13774:SF17">
    <property type="entry name" value="PHENAZINE BIOSYNTHESIS-LIKE DOMAIN-CONTAINING PROTEIN"/>
    <property type="match status" value="1"/>
</dbReference>
<dbReference type="GO" id="GO:0005737">
    <property type="term" value="C:cytoplasm"/>
    <property type="evidence" value="ECO:0007669"/>
    <property type="project" value="TreeGrafter"/>
</dbReference>
<evidence type="ECO:0000313" key="5">
    <source>
        <dbReference type="Proteomes" id="UP001293593"/>
    </source>
</evidence>
<dbReference type="GO" id="GO:0016853">
    <property type="term" value="F:isomerase activity"/>
    <property type="evidence" value="ECO:0007669"/>
    <property type="project" value="UniProtKB-KW"/>
</dbReference>
<gene>
    <name evidence="4" type="ORF">QN277_021592</name>
</gene>
<evidence type="ECO:0000256" key="2">
    <source>
        <dbReference type="ARBA" id="ARBA00023235"/>
    </source>
</evidence>
<organism evidence="4 5">
    <name type="scientific">Acacia crassicarpa</name>
    <name type="common">northern wattle</name>
    <dbReference type="NCBI Taxonomy" id="499986"/>
    <lineage>
        <taxon>Eukaryota</taxon>
        <taxon>Viridiplantae</taxon>
        <taxon>Streptophyta</taxon>
        <taxon>Embryophyta</taxon>
        <taxon>Tracheophyta</taxon>
        <taxon>Spermatophyta</taxon>
        <taxon>Magnoliopsida</taxon>
        <taxon>eudicotyledons</taxon>
        <taxon>Gunneridae</taxon>
        <taxon>Pentapetalae</taxon>
        <taxon>rosids</taxon>
        <taxon>fabids</taxon>
        <taxon>Fabales</taxon>
        <taxon>Fabaceae</taxon>
        <taxon>Caesalpinioideae</taxon>
        <taxon>mimosoid clade</taxon>
        <taxon>Acacieae</taxon>
        <taxon>Acacia</taxon>
    </lineage>
</organism>
<dbReference type="NCBIfam" id="TIGR00654">
    <property type="entry name" value="PhzF_family"/>
    <property type="match status" value="1"/>
</dbReference>
<keyword evidence="2" id="KW-0413">Isomerase</keyword>